<evidence type="ECO:0000313" key="1">
    <source>
        <dbReference type="EMBL" id="KKM65365.1"/>
    </source>
</evidence>
<accession>A0A0F9LLY9</accession>
<protein>
    <submittedName>
        <fullName evidence="1">Uncharacterized protein</fullName>
    </submittedName>
</protein>
<sequence>MTSRYAKATTVPVERSKAEIERTLTRYGATKFAYMTQLDAAMIGFTVHGRQIRFILPLPDKNDMVFWRTPKRLYDRTLVEAEKAWEQACRQRWRSLALAVKSKLETVEAGIATFEQEFLSYTLLPDGQTAGEWLLPQVEEAYRLNLMPEMLPMLSGGQEPKMLREGNHVNQD</sequence>
<organism evidence="1">
    <name type="scientific">marine sediment metagenome</name>
    <dbReference type="NCBI Taxonomy" id="412755"/>
    <lineage>
        <taxon>unclassified sequences</taxon>
        <taxon>metagenomes</taxon>
        <taxon>ecological metagenomes</taxon>
    </lineage>
</organism>
<proteinExistence type="predicted"/>
<comment type="caution">
    <text evidence="1">The sequence shown here is derived from an EMBL/GenBank/DDBJ whole genome shotgun (WGS) entry which is preliminary data.</text>
</comment>
<reference evidence="1" key="1">
    <citation type="journal article" date="2015" name="Nature">
        <title>Complex archaea that bridge the gap between prokaryotes and eukaryotes.</title>
        <authorList>
            <person name="Spang A."/>
            <person name="Saw J.H."/>
            <person name="Jorgensen S.L."/>
            <person name="Zaremba-Niedzwiedzka K."/>
            <person name="Martijn J."/>
            <person name="Lind A.E."/>
            <person name="van Eijk R."/>
            <person name="Schleper C."/>
            <person name="Guy L."/>
            <person name="Ettema T.J."/>
        </authorList>
    </citation>
    <scope>NUCLEOTIDE SEQUENCE</scope>
</reference>
<gene>
    <name evidence="1" type="ORF">LCGC14_1491970</name>
</gene>
<name>A0A0F9LLY9_9ZZZZ</name>
<dbReference type="EMBL" id="LAZR01010736">
    <property type="protein sequence ID" value="KKM65365.1"/>
    <property type="molecule type" value="Genomic_DNA"/>
</dbReference>
<dbReference type="AlphaFoldDB" id="A0A0F9LLY9"/>